<dbReference type="EMBL" id="WSZK01000031">
    <property type="protein sequence ID" value="MWG36199.1"/>
    <property type="molecule type" value="Genomic_DNA"/>
</dbReference>
<reference evidence="2 3" key="1">
    <citation type="submission" date="2019-12" db="EMBL/GenBank/DDBJ databases">
        <title>Halocatena pleomorpha gen. nov. sp. nov., an extremely halophilic archaeon of family Halobacteriaceae isolated from saltpan soil.</title>
        <authorList>
            <person name="Pal Y."/>
            <person name="Verma A."/>
            <person name="Krishnamurthi S."/>
            <person name="Kumar P."/>
        </authorList>
    </citation>
    <scope>NUCLEOTIDE SEQUENCE [LARGE SCALE GENOMIC DNA]</scope>
    <source>
        <strain evidence="2 3">JCM 16495</strain>
    </source>
</reference>
<dbReference type="RefSeq" id="WP_158205860.1">
    <property type="nucleotide sequence ID" value="NZ_WSZK01000031.1"/>
</dbReference>
<dbReference type="OrthoDB" id="326454at2157"/>
<evidence type="ECO:0000259" key="1">
    <source>
        <dbReference type="Pfam" id="PF26450"/>
    </source>
</evidence>
<sequence length="174" mass="19007">MKRATRRDVQRYGHYTEEIGHNPARFLATRSESGRATGEGDSPELALAKSVIKGIDDTATLDAWQAVEVDLGRNDGGPRQLVMAWLNRRRDVLEGNAVDNVEAGLATAPVDVEYDSVPESRTETKPPVAMADGGSDEKLCGACQATLEREELDDQVGWWCPVCSDYSQPAEVMV</sequence>
<evidence type="ECO:0000313" key="2">
    <source>
        <dbReference type="EMBL" id="MWG36199.1"/>
    </source>
</evidence>
<protein>
    <recommendedName>
        <fullName evidence="1">DUF8129 domain-containing protein</fullName>
    </recommendedName>
</protein>
<name>A0A6B0GRF4_9EURY</name>
<dbReference type="AlphaFoldDB" id="A0A6B0GRF4"/>
<feature type="domain" description="DUF8129" evidence="1">
    <location>
        <begin position="41"/>
        <end position="93"/>
    </location>
</feature>
<dbReference type="Pfam" id="PF26450">
    <property type="entry name" value="DUF8129"/>
    <property type="match status" value="1"/>
</dbReference>
<evidence type="ECO:0000313" key="3">
    <source>
        <dbReference type="Proteomes" id="UP000451471"/>
    </source>
</evidence>
<dbReference type="InterPro" id="IPR058442">
    <property type="entry name" value="DUF8129"/>
</dbReference>
<organism evidence="2 3">
    <name type="scientific">Halomarina oriensis</name>
    <dbReference type="NCBI Taxonomy" id="671145"/>
    <lineage>
        <taxon>Archaea</taxon>
        <taxon>Methanobacteriati</taxon>
        <taxon>Methanobacteriota</taxon>
        <taxon>Stenosarchaea group</taxon>
        <taxon>Halobacteria</taxon>
        <taxon>Halobacteriales</taxon>
        <taxon>Natronomonadaceae</taxon>
        <taxon>Halomarina</taxon>
    </lineage>
</organism>
<keyword evidence="3" id="KW-1185">Reference proteome</keyword>
<gene>
    <name evidence="2" type="ORF">GQS65_17195</name>
</gene>
<accession>A0A6B0GRF4</accession>
<dbReference type="Proteomes" id="UP000451471">
    <property type="component" value="Unassembled WGS sequence"/>
</dbReference>
<comment type="caution">
    <text evidence="2">The sequence shown here is derived from an EMBL/GenBank/DDBJ whole genome shotgun (WGS) entry which is preliminary data.</text>
</comment>
<proteinExistence type="predicted"/>